<gene>
    <name evidence="1" type="ORF">OA50_00928</name>
</gene>
<organism evidence="1 2">
    <name type="scientific">Mameliella alba</name>
    <dbReference type="NCBI Taxonomy" id="561184"/>
    <lineage>
        <taxon>Bacteria</taxon>
        <taxon>Pseudomonadati</taxon>
        <taxon>Pseudomonadota</taxon>
        <taxon>Alphaproteobacteria</taxon>
        <taxon>Rhodobacterales</taxon>
        <taxon>Roseobacteraceae</taxon>
        <taxon>Mameliella</taxon>
    </lineage>
</organism>
<dbReference type="RefSeq" id="WP_043137941.1">
    <property type="nucleotide sequence ID" value="NZ_JSUQ01000003.1"/>
</dbReference>
<dbReference type="InterPro" id="IPR013320">
    <property type="entry name" value="ConA-like_dom_sf"/>
</dbReference>
<accession>A0A0B3SCB4</accession>
<dbReference type="EMBL" id="JSUQ01000003">
    <property type="protein sequence ID" value="KHQ54336.1"/>
    <property type="molecule type" value="Genomic_DNA"/>
</dbReference>
<proteinExistence type="predicted"/>
<reference evidence="1 2" key="1">
    <citation type="submission" date="2014-10" db="EMBL/GenBank/DDBJ databases">
        <title>Genome sequence of Ponticoccus sp. strain UMTAT08 isolated from clonal culture of toxic dinoflagellate Alexandrium tamiyavanichii.</title>
        <authorList>
            <person name="Gan H.Y."/>
            <person name="Muhd D.-D."/>
            <person name="Mohd Noor M.E."/>
            <person name="Yeong Y.S."/>
            <person name="Usup G."/>
        </authorList>
    </citation>
    <scope>NUCLEOTIDE SEQUENCE [LARGE SCALE GENOMIC DNA]</scope>
    <source>
        <strain evidence="1 2">UMTAT08</strain>
    </source>
</reference>
<sequence length="240" mass="24917">MATLIRLSGVTTDNETLPSLADYGSQPQTGLIDSIKMTDDITANSVAGGAAMTDQSTATGGNVATWADGIATLPDLSGTGEYHRFQMTNDYASLNRTLAVIYRVPDTSRSQTLFGVSNGFNLLSSDSLTLNFNDGANQNVDVGSVTANVWNSVIVTEDDTGLRLVHNGGAIQAVNWADYAATPATTNVTIFGRNSDTFSPYGEFAFLSAHNVALSDADLANYAAGLAAFAAGVKGITIGG</sequence>
<dbReference type="SUPFAM" id="SSF49899">
    <property type="entry name" value="Concanavalin A-like lectins/glucanases"/>
    <property type="match status" value="1"/>
</dbReference>
<dbReference type="AlphaFoldDB" id="A0A0B3SCB4"/>
<dbReference type="STRING" id="561184.SAMN05216376_10543"/>
<name>A0A0B3SCB4_9RHOB</name>
<dbReference type="Proteomes" id="UP000030960">
    <property type="component" value="Unassembled WGS sequence"/>
</dbReference>
<keyword evidence="2" id="KW-1185">Reference proteome</keyword>
<dbReference type="Gene3D" id="2.60.120.200">
    <property type="match status" value="1"/>
</dbReference>
<evidence type="ECO:0000313" key="1">
    <source>
        <dbReference type="EMBL" id="KHQ54336.1"/>
    </source>
</evidence>
<comment type="caution">
    <text evidence="1">The sequence shown here is derived from an EMBL/GenBank/DDBJ whole genome shotgun (WGS) entry which is preliminary data.</text>
</comment>
<protein>
    <submittedName>
        <fullName evidence="1">Uncharacterized protein</fullName>
    </submittedName>
</protein>
<evidence type="ECO:0000313" key="2">
    <source>
        <dbReference type="Proteomes" id="UP000030960"/>
    </source>
</evidence>